<name>A0A563VR66_9CYAN</name>
<proteinExistence type="predicted"/>
<dbReference type="PANTHER" id="PTHR13061:SF29">
    <property type="entry name" value="GAMMA CARBONIC ANHYDRASE-LIKE 1, MITOCHONDRIAL-RELATED"/>
    <property type="match status" value="1"/>
</dbReference>
<accession>A0A563VR66</accession>
<dbReference type="EMBL" id="CAACVJ010000143">
    <property type="protein sequence ID" value="VEP13913.1"/>
    <property type="molecule type" value="Genomic_DNA"/>
</dbReference>
<organism evidence="1 2">
    <name type="scientific">Hyella patelloides LEGE 07179</name>
    <dbReference type="NCBI Taxonomy" id="945734"/>
    <lineage>
        <taxon>Bacteria</taxon>
        <taxon>Bacillati</taxon>
        <taxon>Cyanobacteriota</taxon>
        <taxon>Cyanophyceae</taxon>
        <taxon>Pleurocapsales</taxon>
        <taxon>Hyellaceae</taxon>
        <taxon>Hyella</taxon>
    </lineage>
</organism>
<dbReference type="RefSeq" id="WP_144872183.1">
    <property type="nucleotide sequence ID" value="NZ_LR213973.1"/>
</dbReference>
<dbReference type="AlphaFoldDB" id="A0A563VR66"/>
<dbReference type="SUPFAM" id="SSF51161">
    <property type="entry name" value="Trimeric LpxA-like enzymes"/>
    <property type="match status" value="1"/>
</dbReference>
<dbReference type="GO" id="GO:0043886">
    <property type="term" value="F:structural constituent of carboxysome shell"/>
    <property type="evidence" value="ECO:0007669"/>
    <property type="project" value="UniProtKB-ARBA"/>
</dbReference>
<dbReference type="CDD" id="cd04645">
    <property type="entry name" value="LbH_gamma_CA_like"/>
    <property type="match status" value="1"/>
</dbReference>
<evidence type="ECO:0000313" key="2">
    <source>
        <dbReference type="Proteomes" id="UP000320055"/>
    </source>
</evidence>
<reference evidence="1 2" key="1">
    <citation type="submission" date="2019-01" db="EMBL/GenBank/DDBJ databases">
        <authorList>
            <person name="Brito A."/>
        </authorList>
    </citation>
    <scope>NUCLEOTIDE SEQUENCE [LARGE SCALE GENOMIC DNA]</scope>
    <source>
        <strain evidence="1">1</strain>
    </source>
</reference>
<dbReference type="Gene3D" id="2.160.10.10">
    <property type="entry name" value="Hexapeptide repeat proteins"/>
    <property type="match status" value="1"/>
</dbReference>
<sequence>MLNYQTEPNTSTDSVFGVFALGDKVPKIHKKAWIAPTALVIGDVEISEGASIWFNAVLRGDRAPIYIGKFTNIQDGCVIHSDGTPVYVGDRVSVGHRATLHGCSIGTGSLIGINSDVFDRVLIGDNCIVSAGSLVTKSPNPNDGVVLRGVPAKVYRETRSSEIEQNLIRSQRYAQTAELYQHSLRKIEL</sequence>
<keyword evidence="2" id="KW-1185">Reference proteome</keyword>
<dbReference type="Proteomes" id="UP000320055">
    <property type="component" value="Unassembled WGS sequence"/>
</dbReference>
<gene>
    <name evidence="1" type="ORF">H1P_2270004</name>
</gene>
<dbReference type="InterPro" id="IPR047324">
    <property type="entry name" value="LbH_gamma_CA-like"/>
</dbReference>
<dbReference type="PANTHER" id="PTHR13061">
    <property type="entry name" value="DYNACTIN SUBUNIT P25"/>
    <property type="match status" value="1"/>
</dbReference>
<dbReference type="InterPro" id="IPR050484">
    <property type="entry name" value="Transf_Hexapept/Carb_Anhydrase"/>
</dbReference>
<evidence type="ECO:0000313" key="1">
    <source>
        <dbReference type="EMBL" id="VEP13913.1"/>
    </source>
</evidence>
<evidence type="ECO:0008006" key="3">
    <source>
        <dbReference type="Google" id="ProtNLM"/>
    </source>
</evidence>
<dbReference type="GO" id="GO:0031470">
    <property type="term" value="C:carboxysome"/>
    <property type="evidence" value="ECO:0007669"/>
    <property type="project" value="UniProtKB-ARBA"/>
</dbReference>
<dbReference type="InterPro" id="IPR011004">
    <property type="entry name" value="Trimer_LpxA-like_sf"/>
</dbReference>
<dbReference type="OrthoDB" id="9803036at2"/>
<protein>
    <recommendedName>
        <fullName evidence="3">Gamma carbonic anhydrase family protein</fullName>
    </recommendedName>
</protein>